<feature type="compositionally biased region" description="Polar residues" evidence="1">
    <location>
        <begin position="790"/>
        <end position="803"/>
    </location>
</feature>
<keyword evidence="2" id="KW-0472">Membrane</keyword>
<dbReference type="Proteomes" id="UP000586119">
    <property type="component" value="Unassembled WGS sequence"/>
</dbReference>
<feature type="transmembrane region" description="Helical" evidence="2">
    <location>
        <begin position="63"/>
        <end position="85"/>
    </location>
</feature>
<feature type="transmembrane region" description="Helical" evidence="2">
    <location>
        <begin position="412"/>
        <end position="434"/>
    </location>
</feature>
<feature type="compositionally biased region" description="Polar residues" evidence="1">
    <location>
        <begin position="985"/>
        <end position="1008"/>
    </location>
</feature>
<feature type="region of interest" description="Disordered" evidence="1">
    <location>
        <begin position="969"/>
        <end position="1133"/>
    </location>
</feature>
<sequence length="1133" mass="119092">MRWLGIGLAVIALALPGLAIAETMTPGGGADTWTFYGYGNGYALAQILEAIKRMTDPASNPGFRNLTLVLAMAGFLAMCFTGILAGTLQKIAMYFAGMLLTVYMLFSLKVDIFVEDMVWDGTGAPQFTQRIEGVPAAIGLPAVVISEIGMWATSSIESNFTTPNFASLRLSEGAPVGMAASMLNDMKNIRLTDPYLRSSIQSFLNDCALPNIFNGSISPVTLITSQNAWSILGSNLNPAVYTVVYDSTDPNGGMEACDTAYTKIDNRLQTAAPSLLNGMGESSPFWLQQAAGSTALSQAALEDSFRWASGGSVVQDATGLATQAAIAEMYSGTYEYAAMATGSSELISALNIEQARRAQQSGWYSTAILFRDMAGYFFAILQAFVIGLAPIVFAAILVPGLGRKMGTSYAQVMTWLIMWWPGLAIVNYIMMLYFQGQTTGYLADGLTMANMGAVSEMSDKMVMASGFMSTLVPAIMWGLVSGSGYAFTSVLDRASGSQHAAAAAGSISSGAATAGQVSMNNASMNAHQTSHRYSSGNEVSAHHVGVGASQVTNMSGQDMNVGLRAADFRESMSASQGYTEATQRTQEAKEAFTQQTQSMMTDTFRGATQYAEDQGYVRDGNIDWSRMSQDTQGQRYMEELAATRSLMENAGVSEREMAEITQRSSTTAAAEVGARVQGGLSLNSGVSAYGQGSVRGETGRSSSDSEQATREEGNSISQSDSGRLTFAEDGALSVTGSDGERYSVKYNEGEARQVLESRAGEDRASMLYAASTDYQEAVQAQQKAHEEWTASRSGSLPTPANPQVVSDMQTDMSNLRGRVGQTMEEDQADIDGQRGDVVGAVGANTSDVGARAGDAAATTAPVRDRGVSDLSVDTGAQLDNIQGAAQAPVERPNDYHVVDNGDAISVVDRRDIAAADQANADALITGGQRSNIQVGDDTFVPTFYTQDESGQAQAVYAVEREGGHSYYQYGGDGTFEPVDVAVPPTQDQIDQQAQTGPTVQSTEANLTRWQLRDDQPASESQAGNDQPEGSAVDQAPSDTPGIAPGPQNGQQAAGSGQEPGAATQGGQVPQAPSYGAETGQEPAAATQGGQVPQAPSYGAETGQEPAAATQDGQVPQAPSYAADTGQEPAAATQ</sequence>
<evidence type="ECO:0000259" key="3">
    <source>
        <dbReference type="Pfam" id="PF07916"/>
    </source>
</evidence>
<dbReference type="InterPro" id="IPR012931">
    <property type="entry name" value="TraG_N_Proteobacteria"/>
</dbReference>
<proteinExistence type="predicted"/>
<accession>A0A7Z0RVV1</accession>
<feature type="domain" description="TraG N-terminal Proteobacteria" evidence="3">
    <location>
        <begin position="34"/>
        <end position="501"/>
    </location>
</feature>
<feature type="region of interest" description="Disordered" evidence="1">
    <location>
        <begin position="821"/>
        <end position="841"/>
    </location>
</feature>
<dbReference type="EMBL" id="JACCDF010000013">
    <property type="protein sequence ID" value="NYS61989.1"/>
    <property type="molecule type" value="Genomic_DNA"/>
</dbReference>
<organism evidence="4 5">
    <name type="scientific">Vreelandella salicampi</name>
    <dbReference type="NCBI Taxonomy" id="1449798"/>
    <lineage>
        <taxon>Bacteria</taxon>
        <taxon>Pseudomonadati</taxon>
        <taxon>Pseudomonadota</taxon>
        <taxon>Gammaproteobacteria</taxon>
        <taxon>Oceanospirillales</taxon>
        <taxon>Halomonadaceae</taxon>
        <taxon>Vreelandella</taxon>
    </lineage>
</organism>
<evidence type="ECO:0000313" key="5">
    <source>
        <dbReference type="Proteomes" id="UP000586119"/>
    </source>
</evidence>
<evidence type="ECO:0000313" key="4">
    <source>
        <dbReference type="EMBL" id="NYS61989.1"/>
    </source>
</evidence>
<feature type="non-terminal residue" evidence="4">
    <location>
        <position position="1133"/>
    </location>
</feature>
<feature type="transmembrane region" description="Helical" evidence="2">
    <location>
        <begin position="91"/>
        <end position="108"/>
    </location>
</feature>
<evidence type="ECO:0000256" key="1">
    <source>
        <dbReference type="SAM" id="MobiDB-lite"/>
    </source>
</evidence>
<feature type="region of interest" description="Disordered" evidence="1">
    <location>
        <begin position="783"/>
        <end position="803"/>
    </location>
</feature>
<keyword evidence="5" id="KW-1185">Reference proteome</keyword>
<dbReference type="RefSeq" id="WP_179931250.1">
    <property type="nucleotide sequence ID" value="NZ_JACCDF010000013.1"/>
</dbReference>
<name>A0A7Z0RVV1_9GAMM</name>
<dbReference type="AlphaFoldDB" id="A0A7Z0RVV1"/>
<protein>
    <submittedName>
        <fullName evidence="4">Conjugal transfer protein TraG N-terminal domain-containing protein</fullName>
    </submittedName>
</protein>
<feature type="region of interest" description="Disordered" evidence="1">
    <location>
        <begin position="681"/>
        <end position="724"/>
    </location>
</feature>
<feature type="transmembrane region" description="Helical" evidence="2">
    <location>
        <begin position="461"/>
        <end position="480"/>
    </location>
</feature>
<keyword evidence="2" id="KW-0812">Transmembrane</keyword>
<gene>
    <name evidence="4" type="ORF">HZS81_14610</name>
</gene>
<dbReference type="Pfam" id="PF07916">
    <property type="entry name" value="TraG_N"/>
    <property type="match status" value="1"/>
</dbReference>
<evidence type="ECO:0000256" key="2">
    <source>
        <dbReference type="SAM" id="Phobius"/>
    </source>
</evidence>
<reference evidence="4 5" key="1">
    <citation type="journal article" date="2015" name="Int. J. Syst. Evol. Microbiol.">
        <title>Halomonas salicampi sp. nov., a halotolerant and alkalitolerant bacterium isolated from a saltern soil.</title>
        <authorList>
            <person name="Lee J.C."/>
            <person name="Kim Y.S."/>
            <person name="Yun B.S."/>
            <person name="Whang K.S."/>
        </authorList>
    </citation>
    <scope>NUCLEOTIDE SEQUENCE [LARGE SCALE GENOMIC DNA]</scope>
    <source>
        <strain evidence="4 5">BH103</strain>
    </source>
</reference>
<keyword evidence="2" id="KW-1133">Transmembrane helix</keyword>
<feature type="transmembrane region" description="Helical" evidence="2">
    <location>
        <begin position="376"/>
        <end position="400"/>
    </location>
</feature>
<comment type="caution">
    <text evidence="4">The sequence shown here is derived from an EMBL/GenBank/DDBJ whole genome shotgun (WGS) entry which is preliminary data.</text>
</comment>